<dbReference type="PROSITE" id="PS00086">
    <property type="entry name" value="CYTOCHROME_P450"/>
    <property type="match status" value="1"/>
</dbReference>
<dbReference type="InterPro" id="IPR036396">
    <property type="entry name" value="Cyt_P450_sf"/>
</dbReference>
<evidence type="ECO:0000313" key="4">
    <source>
        <dbReference type="Proteomes" id="UP001221686"/>
    </source>
</evidence>
<dbReference type="Gene3D" id="1.10.630.10">
    <property type="entry name" value="Cytochrome P450"/>
    <property type="match status" value="1"/>
</dbReference>
<name>A0ABT5E5M8_9BACT</name>
<keyword evidence="2" id="KW-0408">Iron</keyword>
<dbReference type="PRINTS" id="PR00359">
    <property type="entry name" value="BP450"/>
</dbReference>
<dbReference type="InterPro" id="IPR002397">
    <property type="entry name" value="Cyt_P450_B"/>
</dbReference>
<gene>
    <name evidence="3" type="ORF">POL25_29950</name>
</gene>
<sequence>MTATTAAPAIAFDPSDLGFIADPYPTYRRLREQAPVYRWEPARIWVVSRYHDVVTVLRDRRFSLDDSHWEFAAPPPPGALPTPYQSLMKNSLFRLPEVDHQRIRRLVAPAMSPRTLVGLQRDVDAVVGDALARLAGRDQVDIAREFSERIPLRVIGRMLQIPERHEETFRRFGLALIDSISVALSPDEFAATIAPIPAGLDMLNEVIEDRRRDHEPGLLTAWIEAEEAGERLTRDELVALAGSMITAGTDTAVQLVSFAVLDLLRHPDQLARLRADPGLVRGAIDEVLRFDHFGKGGVPRFPIEDVELGGQLIRRGEMVIALVGSALRDPDVFPDPDRLDIARSQAQSIAFGSGPHFCAGASLGRMMSQTAVLSLVTRYPDLALAAPPTFESHAFLRKISSLPVSLGTPA</sequence>
<dbReference type="EMBL" id="JAQNDL010000003">
    <property type="protein sequence ID" value="MDC0721167.1"/>
    <property type="molecule type" value="Genomic_DNA"/>
</dbReference>
<dbReference type="PANTHER" id="PTHR46696">
    <property type="entry name" value="P450, PUTATIVE (EUROFUNG)-RELATED"/>
    <property type="match status" value="1"/>
</dbReference>
<dbReference type="Proteomes" id="UP001221686">
    <property type="component" value="Unassembled WGS sequence"/>
</dbReference>
<comment type="caution">
    <text evidence="3">The sequence shown here is derived from an EMBL/GenBank/DDBJ whole genome shotgun (WGS) entry which is preliminary data.</text>
</comment>
<evidence type="ECO:0000256" key="2">
    <source>
        <dbReference type="RuleBase" id="RU000461"/>
    </source>
</evidence>
<organism evidence="3 4">
    <name type="scientific">Nannocystis bainbridge</name>
    <dbReference type="NCBI Taxonomy" id="2995303"/>
    <lineage>
        <taxon>Bacteria</taxon>
        <taxon>Pseudomonadati</taxon>
        <taxon>Myxococcota</taxon>
        <taxon>Polyangia</taxon>
        <taxon>Nannocystales</taxon>
        <taxon>Nannocystaceae</taxon>
        <taxon>Nannocystis</taxon>
    </lineage>
</organism>
<dbReference type="PANTHER" id="PTHR46696:SF1">
    <property type="entry name" value="CYTOCHROME P450 YJIB-RELATED"/>
    <property type="match status" value="1"/>
</dbReference>
<dbReference type="RefSeq" id="WP_272089667.1">
    <property type="nucleotide sequence ID" value="NZ_JAQNDL010000003.1"/>
</dbReference>
<dbReference type="Pfam" id="PF00067">
    <property type="entry name" value="p450"/>
    <property type="match status" value="1"/>
</dbReference>
<accession>A0ABT5E5M8</accession>
<dbReference type="InterPro" id="IPR001128">
    <property type="entry name" value="Cyt_P450"/>
</dbReference>
<proteinExistence type="inferred from homology"/>
<evidence type="ECO:0000256" key="1">
    <source>
        <dbReference type="ARBA" id="ARBA00010617"/>
    </source>
</evidence>
<reference evidence="3 4" key="1">
    <citation type="submission" date="2022-11" db="EMBL/GenBank/DDBJ databases">
        <title>Minimal conservation of predation-associated metabolite biosynthetic gene clusters underscores biosynthetic potential of Myxococcota including descriptions for ten novel species: Archangium lansinium sp. nov., Myxococcus landrumus sp. nov., Nannocystis bai.</title>
        <authorList>
            <person name="Ahearne A."/>
            <person name="Stevens C."/>
            <person name="Dowd S."/>
        </authorList>
    </citation>
    <scope>NUCLEOTIDE SEQUENCE [LARGE SCALE GENOMIC DNA]</scope>
    <source>
        <strain evidence="3 4">BB15-2</strain>
    </source>
</reference>
<evidence type="ECO:0000313" key="3">
    <source>
        <dbReference type="EMBL" id="MDC0721167.1"/>
    </source>
</evidence>
<keyword evidence="2" id="KW-0560">Oxidoreductase</keyword>
<keyword evidence="2" id="KW-0503">Monooxygenase</keyword>
<protein>
    <submittedName>
        <fullName evidence="3">Cytochrome P450</fullName>
    </submittedName>
</protein>
<comment type="similarity">
    <text evidence="1 2">Belongs to the cytochrome P450 family.</text>
</comment>
<keyword evidence="2" id="KW-0349">Heme</keyword>
<keyword evidence="4" id="KW-1185">Reference proteome</keyword>
<keyword evidence="2" id="KW-0479">Metal-binding</keyword>
<dbReference type="SUPFAM" id="SSF48264">
    <property type="entry name" value="Cytochrome P450"/>
    <property type="match status" value="1"/>
</dbReference>
<dbReference type="InterPro" id="IPR017972">
    <property type="entry name" value="Cyt_P450_CS"/>
</dbReference>